<feature type="domain" description="SAND" evidence="10">
    <location>
        <begin position="28"/>
        <end position="96"/>
    </location>
</feature>
<evidence type="ECO:0000256" key="1">
    <source>
        <dbReference type="ARBA" id="ARBA00022723"/>
    </source>
</evidence>
<dbReference type="Ensembl" id="ENSKMAT00000022922.1">
    <property type="protein sequence ID" value="ENSKMAP00000022634.1"/>
    <property type="gene ID" value="ENSKMAG00000016798.1"/>
</dbReference>
<feature type="region of interest" description="Disordered" evidence="7">
    <location>
        <begin position="103"/>
        <end position="173"/>
    </location>
</feature>
<dbReference type="InterPro" id="IPR036427">
    <property type="entry name" value="Bromodomain-like_sf"/>
</dbReference>
<dbReference type="InterPro" id="IPR019787">
    <property type="entry name" value="Znf_PHD-finger"/>
</dbReference>
<dbReference type="InterPro" id="IPR011011">
    <property type="entry name" value="Znf_FYVE_PHD"/>
</dbReference>
<dbReference type="Proteomes" id="UP000264800">
    <property type="component" value="Unplaced"/>
</dbReference>
<dbReference type="STRING" id="37003.ENSKMAP00000022618"/>
<accession>A0A3Q3BD96</accession>
<dbReference type="SUPFAM" id="SSF63763">
    <property type="entry name" value="SAND domain-like"/>
    <property type="match status" value="2"/>
</dbReference>
<evidence type="ECO:0000256" key="5">
    <source>
        <dbReference type="PROSITE-ProRule" id="PRU00035"/>
    </source>
</evidence>
<dbReference type="Ensembl" id="ENSKMAT00000022906.1">
    <property type="protein sequence ID" value="ENSKMAP00000022618.1"/>
    <property type="gene ID" value="ENSKMAG00000016798.1"/>
</dbReference>
<dbReference type="Pfam" id="PF01342">
    <property type="entry name" value="SAND"/>
    <property type="match status" value="2"/>
</dbReference>
<sequence>MSSKAAASSLKNNNNGDIWTWRTYKLQLPVTCGSLTGTLVRARLAKGEKCILVKKDWFTPNEFEKLAGKGRAKNWKLSIRCEDTPLKKLIEDGYLKSVRYKRNKQVKEPRASSSHSDTVSEEDGEDEESNQEDDVSSCKTENSSDAPEEETKDQDEQQQPESSPDNNKRTFVVTCGDSSGVLHNNRFSGKRGKSVRTETSWLTPEEFVNEALGHRNGSWRKDIEHEGKPLSSLLNRENDLMIHSVQCPCNLCQPEPEDLENQKNDDECAICKTVGELVVCDYCPRSFHKKCNVPHIEDTIIENDKNWKCTFCAFKANQKTEAVMSRQISQHMLECQYLLMYLCSAEEGQKFATNYRFNMENSSSFFRTPMWLDNIAERLQRNQYQIVGEFVSDVQFIFTECAKINQNNPEVFAMGEHLKQLFDQEFRKAFNIQDGSADRWTTLVPKPLKK</sequence>
<keyword evidence="4 5" id="KW-0103">Bromodomain</keyword>
<feature type="compositionally biased region" description="Acidic residues" evidence="7">
    <location>
        <begin position="119"/>
        <end position="135"/>
    </location>
</feature>
<dbReference type="OMA" id="CQIELME"/>
<dbReference type="InterPro" id="IPR001965">
    <property type="entry name" value="Znf_PHD"/>
</dbReference>
<dbReference type="Pfam" id="PF00628">
    <property type="entry name" value="PHD"/>
    <property type="match status" value="1"/>
</dbReference>
<dbReference type="GeneTree" id="ENSGT00940000155124"/>
<feature type="domain" description="PHD-type" evidence="9">
    <location>
        <begin position="265"/>
        <end position="315"/>
    </location>
</feature>
<dbReference type="PANTHER" id="PTHR46386">
    <property type="entry name" value="NUCLEAR BODY PROTEIN SP140"/>
    <property type="match status" value="1"/>
</dbReference>
<dbReference type="SMART" id="SM00249">
    <property type="entry name" value="PHD"/>
    <property type="match status" value="1"/>
</dbReference>
<dbReference type="Gene3D" id="1.20.920.10">
    <property type="entry name" value="Bromodomain-like"/>
    <property type="match status" value="1"/>
</dbReference>
<dbReference type="GO" id="GO:0003677">
    <property type="term" value="F:DNA binding"/>
    <property type="evidence" value="ECO:0007669"/>
    <property type="project" value="InterPro"/>
</dbReference>
<dbReference type="SMART" id="SM00258">
    <property type="entry name" value="SAND"/>
    <property type="match status" value="2"/>
</dbReference>
<dbReference type="GeneID" id="108236174"/>
<organism evidence="11 12">
    <name type="scientific">Kryptolebias marmoratus</name>
    <name type="common">Mangrove killifish</name>
    <name type="synonym">Rivulus marmoratus</name>
    <dbReference type="NCBI Taxonomy" id="37003"/>
    <lineage>
        <taxon>Eukaryota</taxon>
        <taxon>Metazoa</taxon>
        <taxon>Chordata</taxon>
        <taxon>Craniata</taxon>
        <taxon>Vertebrata</taxon>
        <taxon>Euteleostomi</taxon>
        <taxon>Actinopterygii</taxon>
        <taxon>Neopterygii</taxon>
        <taxon>Teleostei</taxon>
        <taxon>Neoteleostei</taxon>
        <taxon>Acanthomorphata</taxon>
        <taxon>Ovalentaria</taxon>
        <taxon>Atherinomorphae</taxon>
        <taxon>Cyprinodontiformes</taxon>
        <taxon>Rivulidae</taxon>
        <taxon>Kryptolebias</taxon>
    </lineage>
</organism>
<evidence type="ECO:0000313" key="11">
    <source>
        <dbReference type="Ensembl" id="ENSKMAP00000022634.1"/>
    </source>
</evidence>
<evidence type="ECO:0000256" key="4">
    <source>
        <dbReference type="ARBA" id="ARBA00023117"/>
    </source>
</evidence>
<dbReference type="PANTHER" id="PTHR46386:SF1">
    <property type="entry name" value="NUCLEAR BODY PROTEIN SP140-LIKE PROTEIN"/>
    <property type="match status" value="1"/>
</dbReference>
<dbReference type="Gene3D" id="3.30.40.10">
    <property type="entry name" value="Zinc/RING finger domain, C3HC4 (zinc finger)"/>
    <property type="match status" value="1"/>
</dbReference>
<dbReference type="InterPro" id="IPR001487">
    <property type="entry name" value="Bromodomain"/>
</dbReference>
<dbReference type="AlphaFoldDB" id="A0A3Q3BD96"/>
<dbReference type="SMART" id="SM00297">
    <property type="entry name" value="BROMO"/>
    <property type="match status" value="1"/>
</dbReference>
<feature type="domain" description="SAND" evidence="10">
    <location>
        <begin position="161"/>
        <end position="235"/>
    </location>
</feature>
<dbReference type="InterPro" id="IPR043563">
    <property type="entry name" value="Sp110/Sp140/Sp140L-like"/>
</dbReference>
<dbReference type="InterPro" id="IPR013083">
    <property type="entry name" value="Znf_RING/FYVE/PHD"/>
</dbReference>
<evidence type="ECO:0000313" key="12">
    <source>
        <dbReference type="Proteomes" id="UP000264800"/>
    </source>
</evidence>
<dbReference type="GO" id="GO:0008270">
    <property type="term" value="F:zinc ion binding"/>
    <property type="evidence" value="ECO:0007669"/>
    <property type="project" value="UniProtKB-KW"/>
</dbReference>
<feature type="domain" description="Bromo" evidence="8">
    <location>
        <begin position="354"/>
        <end position="412"/>
    </location>
</feature>
<evidence type="ECO:0000256" key="2">
    <source>
        <dbReference type="ARBA" id="ARBA00022771"/>
    </source>
</evidence>
<dbReference type="Pfam" id="PF00439">
    <property type="entry name" value="Bromodomain"/>
    <property type="match status" value="1"/>
</dbReference>
<reference evidence="11" key="1">
    <citation type="submission" date="2025-05" db="UniProtKB">
        <authorList>
            <consortium name="Ensembl"/>
        </authorList>
    </citation>
    <scope>IDENTIFICATION</scope>
</reference>
<evidence type="ECO:0000256" key="3">
    <source>
        <dbReference type="ARBA" id="ARBA00022833"/>
    </source>
</evidence>
<dbReference type="InterPro" id="IPR010919">
    <property type="entry name" value="SAND-like_dom_sf"/>
</dbReference>
<dbReference type="SUPFAM" id="SSF57903">
    <property type="entry name" value="FYVE/PHD zinc finger"/>
    <property type="match status" value="1"/>
</dbReference>
<protein>
    <submittedName>
        <fullName evidence="11">Nuclear body protein SP140-like</fullName>
    </submittedName>
</protein>
<keyword evidence="3" id="KW-0862">Zinc</keyword>
<evidence type="ECO:0000259" key="10">
    <source>
        <dbReference type="PROSITE" id="PS50864"/>
    </source>
</evidence>
<dbReference type="PROSITE" id="PS50016">
    <property type="entry name" value="ZF_PHD_2"/>
    <property type="match status" value="1"/>
</dbReference>
<dbReference type="GO" id="GO:0005634">
    <property type="term" value="C:nucleus"/>
    <property type="evidence" value="ECO:0007669"/>
    <property type="project" value="TreeGrafter"/>
</dbReference>
<dbReference type="PROSITE" id="PS50864">
    <property type="entry name" value="SAND"/>
    <property type="match status" value="2"/>
</dbReference>
<evidence type="ECO:0000256" key="7">
    <source>
        <dbReference type="SAM" id="MobiDB-lite"/>
    </source>
</evidence>
<evidence type="ECO:0000259" key="9">
    <source>
        <dbReference type="PROSITE" id="PS50016"/>
    </source>
</evidence>
<evidence type="ECO:0000259" key="8">
    <source>
        <dbReference type="PROSITE" id="PS50014"/>
    </source>
</evidence>
<keyword evidence="1" id="KW-0479">Metal-binding</keyword>
<dbReference type="SUPFAM" id="SSF47370">
    <property type="entry name" value="Bromodomain"/>
    <property type="match status" value="1"/>
</dbReference>
<dbReference type="RefSeq" id="XP_037834437.1">
    <property type="nucleotide sequence ID" value="XM_037978509.1"/>
</dbReference>
<dbReference type="GO" id="GO:0000981">
    <property type="term" value="F:DNA-binding transcription factor activity, RNA polymerase II-specific"/>
    <property type="evidence" value="ECO:0007669"/>
    <property type="project" value="TreeGrafter"/>
</dbReference>
<dbReference type="Gene3D" id="3.10.390.10">
    <property type="entry name" value="SAND domain-like"/>
    <property type="match status" value="2"/>
</dbReference>
<keyword evidence="2 6" id="KW-0863">Zinc-finger</keyword>
<keyword evidence="12" id="KW-1185">Reference proteome</keyword>
<name>A0A3Q3BD96_KRYMA</name>
<feature type="compositionally biased region" description="Acidic residues" evidence="7">
    <location>
        <begin position="146"/>
        <end position="158"/>
    </location>
</feature>
<dbReference type="PROSITE" id="PS50014">
    <property type="entry name" value="BROMODOMAIN_2"/>
    <property type="match status" value="1"/>
</dbReference>
<evidence type="ECO:0000256" key="6">
    <source>
        <dbReference type="PROSITE-ProRule" id="PRU00146"/>
    </source>
</evidence>
<proteinExistence type="predicted"/>
<dbReference type="InterPro" id="IPR000770">
    <property type="entry name" value="SAND_dom"/>
</dbReference>